<name>A6JM91_RAT</name>
<feature type="non-terminal residue" evidence="2">
    <location>
        <position position="59"/>
    </location>
</feature>
<dbReference type="Proteomes" id="UP000234681">
    <property type="component" value="Chromosome 17"/>
</dbReference>
<accession>A6JM91</accession>
<evidence type="ECO:0000313" key="3">
    <source>
        <dbReference type="Proteomes" id="UP000234681"/>
    </source>
</evidence>
<evidence type="ECO:0000313" key="2">
    <source>
        <dbReference type="EMBL" id="EDL78768.1"/>
    </source>
</evidence>
<proteinExistence type="predicted"/>
<protein>
    <submittedName>
        <fullName evidence="2">RCG55711</fullName>
    </submittedName>
</protein>
<dbReference type="AlphaFoldDB" id="A6JM91"/>
<evidence type="ECO:0000256" key="1">
    <source>
        <dbReference type="SAM" id="MobiDB-lite"/>
    </source>
</evidence>
<sequence length="59" mass="6643">MSALGEMSATGISPLNQKVQERMDRSEEDTIMVATGVEVGKGGLHRGGRWWGQKWLWPW</sequence>
<feature type="region of interest" description="Disordered" evidence="1">
    <location>
        <begin position="1"/>
        <end position="25"/>
    </location>
</feature>
<gene>
    <name evidence="2" type="ORF">rCG_55711</name>
</gene>
<reference evidence="3" key="1">
    <citation type="submission" date="2005-09" db="EMBL/GenBank/DDBJ databases">
        <authorList>
            <person name="Mural R.J."/>
            <person name="Li P.W."/>
            <person name="Adams M.D."/>
            <person name="Amanatides P.G."/>
            <person name="Baden-Tillson H."/>
            <person name="Barnstead M."/>
            <person name="Chin S.H."/>
            <person name="Dew I."/>
            <person name="Evans C.A."/>
            <person name="Ferriera S."/>
            <person name="Flanigan M."/>
            <person name="Fosler C."/>
            <person name="Glodek A."/>
            <person name="Gu Z."/>
            <person name="Holt R.A."/>
            <person name="Jennings D."/>
            <person name="Kraft C.L."/>
            <person name="Lu F."/>
            <person name="Nguyen T."/>
            <person name="Nusskern D.R."/>
            <person name="Pfannkoch C.M."/>
            <person name="Sitter C."/>
            <person name="Sutton G.G."/>
            <person name="Venter J.C."/>
            <person name="Wang Z."/>
            <person name="Woodage T."/>
            <person name="Zheng X.H."/>
            <person name="Zhong F."/>
        </authorList>
    </citation>
    <scope>NUCLEOTIDE SEQUENCE [LARGE SCALE GENOMIC DNA]</scope>
    <source>
        <strain>BN</strain>
        <strain evidence="3">Sprague-Dawley</strain>
    </source>
</reference>
<organism evidence="2 3">
    <name type="scientific">Rattus norvegicus</name>
    <name type="common">Rat</name>
    <dbReference type="NCBI Taxonomy" id="10116"/>
    <lineage>
        <taxon>Eukaryota</taxon>
        <taxon>Metazoa</taxon>
        <taxon>Chordata</taxon>
        <taxon>Craniata</taxon>
        <taxon>Vertebrata</taxon>
        <taxon>Euteleostomi</taxon>
        <taxon>Mammalia</taxon>
        <taxon>Eutheria</taxon>
        <taxon>Euarchontoglires</taxon>
        <taxon>Glires</taxon>
        <taxon>Rodentia</taxon>
        <taxon>Myomorpha</taxon>
        <taxon>Muroidea</taxon>
        <taxon>Muridae</taxon>
        <taxon>Murinae</taxon>
        <taxon>Rattus</taxon>
    </lineage>
</organism>
<dbReference type="EMBL" id="CH473990">
    <property type="protein sequence ID" value="EDL78768.1"/>
    <property type="molecule type" value="Genomic_DNA"/>
</dbReference>